<dbReference type="AlphaFoldDB" id="A0A6L6QE31"/>
<dbReference type="GO" id="GO:0006006">
    <property type="term" value="P:glucose metabolic process"/>
    <property type="evidence" value="ECO:0007669"/>
    <property type="project" value="TreeGrafter"/>
</dbReference>
<evidence type="ECO:0000313" key="1">
    <source>
        <dbReference type="EMBL" id="MTW09943.1"/>
    </source>
</evidence>
<dbReference type="OrthoDB" id="9779408at2"/>
<dbReference type="InterPro" id="IPR008183">
    <property type="entry name" value="Aldose_1/G6P_1-epimerase"/>
</dbReference>
<dbReference type="GO" id="GO:0030246">
    <property type="term" value="F:carbohydrate binding"/>
    <property type="evidence" value="ECO:0007669"/>
    <property type="project" value="InterPro"/>
</dbReference>
<dbReference type="Gene3D" id="2.70.98.10">
    <property type="match status" value="1"/>
</dbReference>
<dbReference type="GO" id="GO:0033499">
    <property type="term" value="P:galactose catabolic process via UDP-galactose, Leloir pathway"/>
    <property type="evidence" value="ECO:0007669"/>
    <property type="project" value="TreeGrafter"/>
</dbReference>
<organism evidence="1 2">
    <name type="scientific">Massilia eburnea</name>
    <dbReference type="NCBI Taxonomy" id="1776165"/>
    <lineage>
        <taxon>Bacteria</taxon>
        <taxon>Pseudomonadati</taxon>
        <taxon>Pseudomonadota</taxon>
        <taxon>Betaproteobacteria</taxon>
        <taxon>Burkholderiales</taxon>
        <taxon>Oxalobacteraceae</taxon>
        <taxon>Telluria group</taxon>
        <taxon>Massilia</taxon>
    </lineage>
</organism>
<reference evidence="1 2" key="1">
    <citation type="submission" date="2019-11" db="EMBL/GenBank/DDBJ databases">
        <title>Type strains purchased from KCTC, JCM and DSMZ.</title>
        <authorList>
            <person name="Lu H."/>
        </authorList>
    </citation>
    <scope>NUCLEOTIDE SEQUENCE [LARGE SCALE GENOMIC DNA]</scope>
    <source>
        <strain evidence="1 2">JCM 31587</strain>
    </source>
</reference>
<dbReference type="PANTHER" id="PTHR10091:SF0">
    <property type="entry name" value="GALACTOSE MUTAROTASE"/>
    <property type="match status" value="1"/>
</dbReference>
<comment type="caution">
    <text evidence="1">The sequence shown here is derived from an EMBL/GenBank/DDBJ whole genome shotgun (WGS) entry which is preliminary data.</text>
</comment>
<evidence type="ECO:0000313" key="2">
    <source>
        <dbReference type="Proteomes" id="UP000472320"/>
    </source>
</evidence>
<evidence type="ECO:0008006" key="3">
    <source>
        <dbReference type="Google" id="ProtNLM"/>
    </source>
</evidence>
<name>A0A6L6QE31_9BURK</name>
<dbReference type="EMBL" id="WNKX01000003">
    <property type="protein sequence ID" value="MTW09943.1"/>
    <property type="molecule type" value="Genomic_DNA"/>
</dbReference>
<dbReference type="PANTHER" id="PTHR10091">
    <property type="entry name" value="ALDOSE-1-EPIMERASE"/>
    <property type="match status" value="1"/>
</dbReference>
<protein>
    <recommendedName>
        <fullName evidence="3">Galactose mutarotase</fullName>
    </recommendedName>
</protein>
<gene>
    <name evidence="1" type="ORF">GM658_04960</name>
</gene>
<keyword evidence="2" id="KW-1185">Reference proteome</keyword>
<dbReference type="InterPro" id="IPR014718">
    <property type="entry name" value="GH-type_carb-bd"/>
</dbReference>
<dbReference type="Pfam" id="PF01263">
    <property type="entry name" value="Aldose_epim"/>
    <property type="match status" value="1"/>
</dbReference>
<sequence length="276" mass="29525">MTKHFSGAASEADEYRVFTLRNASDMVVTVSECGAALCGWRAPDRYGRIADVLLEPGCSAKAALWQGRHDDSGVRLLRMENGDGVAQLAKYHLDDDGSLTVEHEVVAMALTPLETASNPCFNLNGATADVGDHMVQIDADYYVEVDAGGAPSGVAAVGGTAFDFRHPAPIGARLGWPDSQLVGRSGFDHCFFVRDHFAGGQGPLRKVARIADPASGRCLQVHTTEAALKFRAGPQGGFIIESRARPELASAAWPNVLLLPGQVYRQTTVYRLSLEA</sequence>
<dbReference type="SUPFAM" id="SSF74650">
    <property type="entry name" value="Galactose mutarotase-like"/>
    <property type="match status" value="1"/>
</dbReference>
<dbReference type="Proteomes" id="UP000472320">
    <property type="component" value="Unassembled WGS sequence"/>
</dbReference>
<proteinExistence type="predicted"/>
<accession>A0A6L6QE31</accession>
<dbReference type="GO" id="GO:0004034">
    <property type="term" value="F:aldose 1-epimerase activity"/>
    <property type="evidence" value="ECO:0007669"/>
    <property type="project" value="TreeGrafter"/>
</dbReference>
<dbReference type="InterPro" id="IPR011013">
    <property type="entry name" value="Gal_mutarotase_sf_dom"/>
</dbReference>